<dbReference type="Proteomes" id="UP000199417">
    <property type="component" value="Unassembled WGS sequence"/>
</dbReference>
<keyword evidence="3" id="KW-1185">Reference proteome</keyword>
<feature type="transmembrane region" description="Helical" evidence="1">
    <location>
        <begin position="88"/>
        <end position="112"/>
    </location>
</feature>
<feature type="transmembrane region" description="Helical" evidence="1">
    <location>
        <begin position="148"/>
        <end position="178"/>
    </location>
</feature>
<name>A0A1G6XED8_9NOCA</name>
<feature type="transmembrane region" description="Helical" evidence="1">
    <location>
        <begin position="57"/>
        <end position="76"/>
    </location>
</feature>
<keyword evidence="1" id="KW-0812">Transmembrane</keyword>
<sequence>MIEVGPTVTAHIASGGGVSVSQTVEQVAQPLADASGSTLVVEDVAPLGTGDTTGMGLFYFLVVCTIGGYLSVMVFSQLAARMPLRRQLGIVAVMSVLLTVVAFAVSTAFVGGYGATTAGLTVLLLIGIAYTFAVGLVAILLNKLAGQAAIFLIMTFAIFVNFPSAGGAMPASFLPGFWHALHGFWIGSGAMQSMRSVIYFGGAGLGGGLTILGGWIAASAALLAILQVRSASRPASDATAPREDELVAAQ</sequence>
<keyword evidence="1" id="KW-0472">Membrane</keyword>
<proteinExistence type="predicted"/>
<feature type="transmembrane region" description="Helical" evidence="1">
    <location>
        <begin position="198"/>
        <end position="226"/>
    </location>
</feature>
<dbReference type="AlphaFoldDB" id="A0A1G6XED8"/>
<evidence type="ECO:0000313" key="2">
    <source>
        <dbReference type="EMBL" id="SDD76422.1"/>
    </source>
</evidence>
<feature type="transmembrane region" description="Helical" evidence="1">
    <location>
        <begin position="118"/>
        <end position="141"/>
    </location>
</feature>
<dbReference type="STRING" id="168276.SAMN05444580_106187"/>
<protein>
    <submittedName>
        <fullName evidence="2">Uncharacterized protein</fullName>
    </submittedName>
</protein>
<dbReference type="EMBL" id="FNAB01000006">
    <property type="protein sequence ID" value="SDD76422.1"/>
    <property type="molecule type" value="Genomic_DNA"/>
</dbReference>
<keyword evidence="1" id="KW-1133">Transmembrane helix</keyword>
<gene>
    <name evidence="2" type="ORF">SAMN05444580_106187</name>
</gene>
<reference evidence="2 3" key="1">
    <citation type="submission" date="2016-10" db="EMBL/GenBank/DDBJ databases">
        <authorList>
            <person name="de Groot N.N."/>
        </authorList>
    </citation>
    <scope>NUCLEOTIDE SEQUENCE [LARGE SCALE GENOMIC DNA]</scope>
    <source>
        <strain evidence="2 3">JCM 11308</strain>
    </source>
</reference>
<evidence type="ECO:0000256" key="1">
    <source>
        <dbReference type="SAM" id="Phobius"/>
    </source>
</evidence>
<accession>A0A1G6XED8</accession>
<evidence type="ECO:0000313" key="3">
    <source>
        <dbReference type="Proteomes" id="UP000199417"/>
    </source>
</evidence>
<organism evidence="2 3">
    <name type="scientific">Rhodococcus tukisamuensis</name>
    <dbReference type="NCBI Taxonomy" id="168276"/>
    <lineage>
        <taxon>Bacteria</taxon>
        <taxon>Bacillati</taxon>
        <taxon>Actinomycetota</taxon>
        <taxon>Actinomycetes</taxon>
        <taxon>Mycobacteriales</taxon>
        <taxon>Nocardiaceae</taxon>
        <taxon>Rhodococcus</taxon>
    </lineage>
</organism>